<protein>
    <submittedName>
        <fullName evidence="2">ATP-grasp domain-containing protein</fullName>
    </submittedName>
</protein>
<evidence type="ECO:0000313" key="3">
    <source>
        <dbReference type="Proteomes" id="UP000526125"/>
    </source>
</evidence>
<keyword evidence="3" id="KW-1185">Reference proteome</keyword>
<evidence type="ECO:0000313" key="2">
    <source>
        <dbReference type="EMBL" id="NUU79784.1"/>
    </source>
</evidence>
<accession>A0A7Y6C399</accession>
<organism evidence="2 3">
    <name type="scientific">Paenibacillus xylanilyticus</name>
    <dbReference type="NCBI Taxonomy" id="248903"/>
    <lineage>
        <taxon>Bacteria</taxon>
        <taxon>Bacillati</taxon>
        <taxon>Bacillota</taxon>
        <taxon>Bacilli</taxon>
        <taxon>Bacillales</taxon>
        <taxon>Paenibacillaceae</taxon>
        <taxon>Paenibacillus</taxon>
    </lineage>
</organism>
<dbReference type="SUPFAM" id="SSF56059">
    <property type="entry name" value="Glutathione synthetase ATP-binding domain-like"/>
    <property type="match status" value="1"/>
</dbReference>
<name>A0A7Y6C399_9BACL</name>
<evidence type="ECO:0000259" key="1">
    <source>
        <dbReference type="Pfam" id="PF18299"/>
    </source>
</evidence>
<reference evidence="2 3" key="1">
    <citation type="submission" date="2020-05" db="EMBL/GenBank/DDBJ databases">
        <title>Genome Sequencing of Type Strains.</title>
        <authorList>
            <person name="Lemaire J.F."/>
            <person name="Inderbitzin P."/>
            <person name="Gregorio O.A."/>
            <person name="Collins S.B."/>
            <person name="Wespe N."/>
            <person name="Knight-Connoni V."/>
        </authorList>
    </citation>
    <scope>NUCLEOTIDE SEQUENCE [LARGE SCALE GENOMIC DNA]</scope>
    <source>
        <strain evidence="2 3">LMG 21957</strain>
    </source>
</reference>
<sequence>MRAYIQTDKNGDFYNVNAFIANEGFSMLGWETIKFFDLQEIEEDKSPESLLVGGIGNVRKRLEHLGLKRKHGEIDYPNTLAGYLGRKVWSTTIQKLFQDKESWNVFVKPKDMTKKFAGKVVKEYSDFIGLVEENEDTSIWCSEIIDFKTEWRCFIRYGEIVDIRRYKGAWDSTLDTRVIERAVSDFTNAPAAYGMDFGVDHEGNMKLVEINDGHSLGSYGISSVNYAKFLSARWAEMTGTTDDLRFL</sequence>
<dbReference type="EMBL" id="JABMCB010000206">
    <property type="protein sequence ID" value="NUU79784.1"/>
    <property type="molecule type" value="Genomic_DNA"/>
</dbReference>
<dbReference type="Proteomes" id="UP000526125">
    <property type="component" value="Unassembled WGS sequence"/>
</dbReference>
<gene>
    <name evidence="2" type="ORF">HP552_31840</name>
</gene>
<dbReference type="Pfam" id="PF18299">
    <property type="entry name" value="R2K_2"/>
    <property type="match status" value="1"/>
</dbReference>
<proteinExistence type="predicted"/>
<comment type="caution">
    <text evidence="2">The sequence shown here is derived from an EMBL/GenBank/DDBJ whole genome shotgun (WGS) entry which is preliminary data.</text>
</comment>
<dbReference type="RefSeq" id="WP_175399348.1">
    <property type="nucleotide sequence ID" value="NZ_JABMCB010000206.1"/>
</dbReference>
<dbReference type="InterPro" id="IPR041261">
    <property type="entry name" value="R2K_2"/>
</dbReference>
<feature type="domain" description="ATP-grasp" evidence="1">
    <location>
        <begin position="83"/>
        <end position="228"/>
    </location>
</feature>
<dbReference type="AlphaFoldDB" id="A0A7Y6C399"/>